<dbReference type="InterPro" id="IPR001849">
    <property type="entry name" value="PH_domain"/>
</dbReference>
<dbReference type="GO" id="GO:0005737">
    <property type="term" value="C:cytoplasm"/>
    <property type="evidence" value="ECO:0007669"/>
    <property type="project" value="TreeGrafter"/>
</dbReference>
<dbReference type="InterPro" id="IPR029787">
    <property type="entry name" value="Nucleotide_cyclase"/>
</dbReference>
<organism evidence="6 7">
    <name type="scientific">Albugo candida</name>
    <dbReference type="NCBI Taxonomy" id="65357"/>
    <lineage>
        <taxon>Eukaryota</taxon>
        <taxon>Sar</taxon>
        <taxon>Stramenopiles</taxon>
        <taxon>Oomycota</taxon>
        <taxon>Peronosporomycetes</taxon>
        <taxon>Albuginales</taxon>
        <taxon>Albuginaceae</taxon>
        <taxon>Albugo</taxon>
    </lineage>
</organism>
<feature type="compositionally biased region" description="Polar residues" evidence="3">
    <location>
        <begin position="674"/>
        <end position="684"/>
    </location>
</feature>
<feature type="domain" description="Guanylate cyclase" evidence="5">
    <location>
        <begin position="326"/>
        <end position="454"/>
    </location>
</feature>
<feature type="compositionally biased region" description="Basic residues" evidence="3">
    <location>
        <begin position="1105"/>
        <end position="1119"/>
    </location>
</feature>
<dbReference type="PANTHER" id="PTHR16305:SF28">
    <property type="entry name" value="GUANYLATE CYCLASE DOMAIN-CONTAINING PROTEIN"/>
    <property type="match status" value="1"/>
</dbReference>
<dbReference type="STRING" id="65357.A0A024GEN6"/>
<evidence type="ECO:0000259" key="4">
    <source>
        <dbReference type="PROSITE" id="PS50003"/>
    </source>
</evidence>
<sequence>MHSDVTHSSSSSTDCSKNDLDVRLTAYLPAAVRRFLEQQQETDTLPYIHSTTVVAMFADVSGFTAMTESLAERGPVGAEVLGKHLNSYFEQMLRLISSAGGDVFKFAGDAMLIFWHENKEDTFQSLLRRCLQCALRVQSHLHQAELAPGVVLSVKMGIGFGNATIAHLGGISDGSTSRLEYIAVGPALEQAFRAEHEAAPGDVICSSECWVLVQTFFQGNTHTASSSVPCNLSEGSASTTSFHFRQEKKPSISHIQQRSVIDTPSSEKLYKIHAVKVPIRVNSRRVSFTRSDSTLYARMKQYVSRAVWPYINALDEFWGSEVRDVTVAFINLGFSEQDLAKVMDQKVIQRLQDAFALVQDAIFEYEGTINKFLVDDKGSTVIAAFGLPPVSHENDPIRAILASLKTCGSLGIVGLKASIGITSGAAFCGVVGHQGNRREYTVLGDIVNLSARLMQRAKSERGGVITDEATKLLAEDVLHFEQRPEIMVKGKHDSIKIHRPYPRMSILMEHHLHSASKPSSIASDVSGHIQRTKPMANVMLTMHLVQVRDAKRWHSLQGRAHKTIPTDIVESECFQQNTKAILDQCTGLNRATRNGAIILQGDIGVGKTILTRNVLTKPLPCRVLSATASAFAIQKPYAVWIDLLAEYVRQESQSPNNSNRRGSDTTLHPEERTPSSIQTLASCRSQSVRRRFLFSPPKPRKQSAPNLTKSSIPITTDRETECASENPFDFGTFLSEKVAHLIASDKLTEVAWRLNELFAEANMSSTTANTSKCDDPAPSEIFDNLQDSIEWFFSLLRNEFKASEGANDNQINPNDLVDEDDDQLDEIGLLLLCVLHAISRDRPIFLSLDDAMYIDPLSWKLIPFVVNYFTNCLTLLVTRPPSRTSTDSTQSSSFAVYLNRLGDCKRFPGTTIHRLRLLPLNAQQTGKVAMKNLQVDVLPEELIAILIYRSQGNPLFLSEIIRAMKQRQAVHFYVSVISSTNNFFSLRFESMKSVERVLCTYRLHGTIKTTHLRVSIVTLNCKLPKKYIDANVVDMCFVSRAHPKPAASTSLSCGICMFSLGDRKLLGSTGDPVRHCRNCYTLTSTRRASSGSDPSLHQNLTGFHTRSHRSRSKMRAALRRTKEPDSRGTTPRKQSLPKSIGIPAAYKSPRQVAVQPPYKIKSILTTLLDQLTVSQRMIMKTASVIGKAFDKELLRASCPIQAHLSRFTEDVDTLERLWMIRKIETFVGGVPRRNTGSLSTSDSDRGNDSSNRLEERLKVKYEFTHGFIQEVLQSQMLCSQLDKLSSRITDAREQKEKELRHIFFEKSKDAFGKAYLSSGGYRPIDSVIERKAPIPPFTVERDDVCIEGNNGSEERLSTRFRPEITTMEDEERSSIVSSSNHLSQSYSSRTLTSNETEDTTFARLKTGCVYVRKHTSVFSHFKWKGLGNGRLWKKRFAVLKSTSLVLYYDRNDTSGTVEPLSKSSKHKKERNPESTLEISATGSNNSTFESIMEREFGKERKGSVSTMTGSRRCRLLHLKHAKVGYCDPDAVYKVNCFQLQVQEWTKGRHLMKQSRSFLIGVPNESDLDGWLYMIKYAIESIT</sequence>
<evidence type="ECO:0000256" key="1">
    <source>
        <dbReference type="ARBA" id="ARBA00022741"/>
    </source>
</evidence>
<dbReference type="GO" id="GO:0005524">
    <property type="term" value="F:ATP binding"/>
    <property type="evidence" value="ECO:0007669"/>
    <property type="project" value="UniProtKB-KW"/>
</dbReference>
<feature type="region of interest" description="Disordered" evidence="3">
    <location>
        <begin position="1454"/>
        <end position="1479"/>
    </location>
</feature>
<feature type="compositionally biased region" description="Polar residues" evidence="3">
    <location>
        <begin position="1127"/>
        <end position="1137"/>
    </location>
</feature>
<feature type="region of interest" description="Disordered" evidence="3">
    <location>
        <begin position="1087"/>
        <end position="1142"/>
    </location>
</feature>
<dbReference type="SMART" id="SM00233">
    <property type="entry name" value="PH"/>
    <property type="match status" value="1"/>
</dbReference>
<evidence type="ECO:0008006" key="8">
    <source>
        <dbReference type="Google" id="ProtNLM"/>
    </source>
</evidence>
<dbReference type="Gene3D" id="2.30.29.30">
    <property type="entry name" value="Pleckstrin-homology domain (PH domain)/Phosphotyrosine-binding domain (PTB)"/>
    <property type="match status" value="1"/>
</dbReference>
<feature type="domain" description="PH" evidence="4">
    <location>
        <begin position="1402"/>
        <end position="1579"/>
    </location>
</feature>
<feature type="compositionally biased region" description="Polar residues" evidence="3">
    <location>
        <begin position="651"/>
        <end position="660"/>
    </location>
</feature>
<comment type="caution">
    <text evidence="6">The sequence shown here is derived from an EMBL/GenBank/DDBJ whole genome shotgun (WGS) entry which is preliminary data.</text>
</comment>
<evidence type="ECO:0000259" key="5">
    <source>
        <dbReference type="PROSITE" id="PS50125"/>
    </source>
</evidence>
<keyword evidence="1" id="KW-0547">Nucleotide-binding</keyword>
<dbReference type="CDD" id="cd00821">
    <property type="entry name" value="PH"/>
    <property type="match status" value="1"/>
</dbReference>
<reference evidence="6 7" key="1">
    <citation type="submission" date="2012-05" db="EMBL/GenBank/DDBJ databases">
        <title>Recombination and specialization in a pathogen metapopulation.</title>
        <authorList>
            <person name="Gardiner A."/>
            <person name="Kemen E."/>
            <person name="Schultz-Larsen T."/>
            <person name="MacLean D."/>
            <person name="Van Oosterhout C."/>
            <person name="Jones J.D.G."/>
        </authorList>
    </citation>
    <scope>NUCLEOTIDE SEQUENCE [LARGE SCALE GENOMIC DNA]</scope>
    <source>
        <strain evidence="6 7">Ac Nc2</strain>
    </source>
</reference>
<feature type="domain" description="Guanylate cyclase" evidence="5">
    <location>
        <begin position="54"/>
        <end position="195"/>
    </location>
</feature>
<dbReference type="EMBL" id="CAIX01000084">
    <property type="protein sequence ID" value="CCI44965.1"/>
    <property type="molecule type" value="Genomic_DNA"/>
</dbReference>
<dbReference type="Pfam" id="PF00169">
    <property type="entry name" value="PH"/>
    <property type="match status" value="1"/>
</dbReference>
<feature type="compositionally biased region" description="Basic and acidic residues" evidence="3">
    <location>
        <begin position="661"/>
        <end position="673"/>
    </location>
</feature>
<dbReference type="GO" id="GO:0035556">
    <property type="term" value="P:intracellular signal transduction"/>
    <property type="evidence" value="ECO:0007669"/>
    <property type="project" value="InterPro"/>
</dbReference>
<dbReference type="InterPro" id="IPR011993">
    <property type="entry name" value="PH-like_dom_sf"/>
</dbReference>
<evidence type="ECO:0000256" key="3">
    <source>
        <dbReference type="SAM" id="MobiDB-lite"/>
    </source>
</evidence>
<evidence type="ECO:0000313" key="7">
    <source>
        <dbReference type="Proteomes" id="UP000053237"/>
    </source>
</evidence>
<dbReference type="PANTHER" id="PTHR16305">
    <property type="entry name" value="TESTICULAR SOLUBLE ADENYLYL CYCLASE"/>
    <property type="match status" value="1"/>
</dbReference>
<dbReference type="Proteomes" id="UP000053237">
    <property type="component" value="Unassembled WGS sequence"/>
</dbReference>
<feature type="compositionally biased region" description="Polar residues" evidence="3">
    <location>
        <begin position="1087"/>
        <end position="1104"/>
    </location>
</feature>
<dbReference type="GO" id="GO:0004016">
    <property type="term" value="F:adenylate cyclase activity"/>
    <property type="evidence" value="ECO:0007669"/>
    <property type="project" value="TreeGrafter"/>
</dbReference>
<dbReference type="InterPro" id="IPR027417">
    <property type="entry name" value="P-loop_NTPase"/>
</dbReference>
<name>A0A024GEN6_9STRA</name>
<dbReference type="CDD" id="cd07302">
    <property type="entry name" value="CHD"/>
    <property type="match status" value="2"/>
</dbReference>
<dbReference type="SUPFAM" id="SSF55073">
    <property type="entry name" value="Nucleotide cyclase"/>
    <property type="match status" value="2"/>
</dbReference>
<evidence type="ECO:0000313" key="6">
    <source>
        <dbReference type="EMBL" id="CCI44965.1"/>
    </source>
</evidence>
<accession>A0A024GEN6</accession>
<dbReference type="SMART" id="SM00044">
    <property type="entry name" value="CYCc"/>
    <property type="match status" value="1"/>
</dbReference>
<dbReference type="Gene3D" id="3.30.70.1230">
    <property type="entry name" value="Nucleotide cyclase"/>
    <property type="match status" value="2"/>
</dbReference>
<keyword evidence="7" id="KW-1185">Reference proteome</keyword>
<feature type="region of interest" description="Disordered" evidence="3">
    <location>
        <begin position="651"/>
        <end position="684"/>
    </location>
</feature>
<dbReference type="GO" id="GO:0009190">
    <property type="term" value="P:cyclic nucleotide biosynthetic process"/>
    <property type="evidence" value="ECO:0007669"/>
    <property type="project" value="InterPro"/>
</dbReference>
<dbReference type="SUPFAM" id="SSF52540">
    <property type="entry name" value="P-loop containing nucleoside triphosphate hydrolases"/>
    <property type="match status" value="1"/>
</dbReference>
<dbReference type="PROSITE" id="PS50003">
    <property type="entry name" value="PH_DOMAIN"/>
    <property type="match status" value="1"/>
</dbReference>
<protein>
    <recommendedName>
        <fullName evidence="8">Guanylate cyclase domain-containing protein</fullName>
    </recommendedName>
</protein>
<dbReference type="Pfam" id="PF00211">
    <property type="entry name" value="Guanylate_cyc"/>
    <property type="match status" value="2"/>
</dbReference>
<proteinExistence type="predicted"/>
<dbReference type="SUPFAM" id="SSF50729">
    <property type="entry name" value="PH domain-like"/>
    <property type="match status" value="1"/>
</dbReference>
<gene>
    <name evidence="6" type="ORF">BN9_058120</name>
</gene>
<dbReference type="InterPro" id="IPR001054">
    <property type="entry name" value="A/G_cyclase"/>
</dbReference>
<dbReference type="InParanoid" id="A0A024GEN6"/>
<dbReference type="OrthoDB" id="194468at2759"/>
<evidence type="ECO:0000256" key="2">
    <source>
        <dbReference type="ARBA" id="ARBA00022840"/>
    </source>
</evidence>
<dbReference type="PROSITE" id="PS50125">
    <property type="entry name" value="GUANYLATE_CYCLASE_2"/>
    <property type="match status" value="2"/>
</dbReference>
<keyword evidence="2" id="KW-0067">ATP-binding</keyword>